<sequence>MAELFDSITFEIDFNAGSWTDVSDEVLINPQPTFRRGNPNNGPQDRVARIGTIFFALKNLAGKYSPGHTNAQSGFGVGNKVRLSFTFEGETYYKTQGKIPKGGIRPLAGSLGKRYTEVDAHDWLKQVTQHELRLMTLALNQRSDQAIALVDANLQVSPINTDYRTGTANFPRVFHTTKDRTPAVAEIKHFVDSELSYYYVTGDRTDGETVVLESRFTRSTSVDTDTLPKSISESGNRLLEDGTNKLDEDGTIRILNETEDAVFSNNMEDMSVEIGANLANLIKSKSWPVEIDAAATTILFTLNEVIELTAGQTITGYRGAYIDPDGSGRRVSGTEMVTPVSATDYSANAQADGGGANKTAQLTVIASVGTEAIEYELTNSDTASIFITTLQARGKGMYEYQKFESIREDLASQAIHGVISLSVKFKYEPDVTIVQSYGDIVLSETTSDDVVVKGIPFHANYDSKTMYGFLVLEPGSRFAVVEDHTGVSQDFFVQGYEATIINKNMVDFTIFPRAADLQTFWVLGTSKLGEDTGLGIG</sequence>
<protein>
    <submittedName>
        <fullName evidence="1">Uncharacterized protein</fullName>
    </submittedName>
</protein>
<proteinExistence type="predicted"/>
<dbReference type="AlphaFoldDB" id="A0A0F9KNH7"/>
<accession>A0A0F9KNH7</accession>
<name>A0A0F9KNH7_9ZZZZ</name>
<gene>
    <name evidence="1" type="ORF">LCGC14_1612930</name>
</gene>
<comment type="caution">
    <text evidence="1">The sequence shown here is derived from an EMBL/GenBank/DDBJ whole genome shotgun (WGS) entry which is preliminary data.</text>
</comment>
<evidence type="ECO:0000313" key="1">
    <source>
        <dbReference type="EMBL" id="KKM23663.1"/>
    </source>
</evidence>
<dbReference type="EMBL" id="LAZR01013080">
    <property type="protein sequence ID" value="KKM23663.1"/>
    <property type="molecule type" value="Genomic_DNA"/>
</dbReference>
<organism evidence="1">
    <name type="scientific">marine sediment metagenome</name>
    <dbReference type="NCBI Taxonomy" id="412755"/>
    <lineage>
        <taxon>unclassified sequences</taxon>
        <taxon>metagenomes</taxon>
        <taxon>ecological metagenomes</taxon>
    </lineage>
</organism>
<reference evidence="1" key="1">
    <citation type="journal article" date="2015" name="Nature">
        <title>Complex archaea that bridge the gap between prokaryotes and eukaryotes.</title>
        <authorList>
            <person name="Spang A."/>
            <person name="Saw J.H."/>
            <person name="Jorgensen S.L."/>
            <person name="Zaremba-Niedzwiedzka K."/>
            <person name="Martijn J."/>
            <person name="Lind A.E."/>
            <person name="van Eijk R."/>
            <person name="Schleper C."/>
            <person name="Guy L."/>
            <person name="Ettema T.J."/>
        </authorList>
    </citation>
    <scope>NUCLEOTIDE SEQUENCE</scope>
</reference>